<dbReference type="EMBL" id="CP012830">
    <property type="protein sequence ID" value="ALI04078.1"/>
    <property type="molecule type" value="Genomic_DNA"/>
</dbReference>
<evidence type="ECO:0000313" key="1">
    <source>
        <dbReference type="EMBL" id="ALI04078.1"/>
    </source>
</evidence>
<protein>
    <submittedName>
        <fullName evidence="1">Uncharacterized protein</fullName>
    </submittedName>
</protein>
<gene>
    <name evidence="1" type="ORF">AO353_24545</name>
</gene>
<sequence length="119" mass="13232">MKITTSLEGQLWQLAVATLGAQGLEQLVAELLKSHVRTRAVNVYGFLRLEWLDQEALEALRKGQRRAGAELAFSGDDPSKVAILHCHSGHLLRGIVQTLPPEVLPEDVLEWRMQLDIGL</sequence>
<evidence type="ECO:0000313" key="2">
    <source>
        <dbReference type="Proteomes" id="UP000066487"/>
    </source>
</evidence>
<dbReference type="Proteomes" id="UP000066487">
    <property type="component" value="Chromosome"/>
</dbReference>
<organism evidence="1 2">
    <name type="scientific">Pseudomonas fluorescens</name>
    <dbReference type="NCBI Taxonomy" id="294"/>
    <lineage>
        <taxon>Bacteria</taxon>
        <taxon>Pseudomonadati</taxon>
        <taxon>Pseudomonadota</taxon>
        <taxon>Gammaproteobacteria</taxon>
        <taxon>Pseudomonadales</taxon>
        <taxon>Pseudomonadaceae</taxon>
        <taxon>Pseudomonas</taxon>
    </lineage>
</organism>
<reference evidence="2" key="1">
    <citation type="submission" date="2015-09" db="EMBL/GenBank/DDBJ databases">
        <title>Whole genome sequence of Pseudomonas fluorescens FW300-N2E3.</title>
        <authorList>
            <person name="Ray J."/>
            <person name="Melnyk R."/>
            <person name="Deutschbauer A."/>
        </authorList>
    </citation>
    <scope>NUCLEOTIDE SEQUENCE [LARGE SCALE GENOMIC DNA]</scope>
    <source>
        <strain evidence="2">FW300-N2E3</strain>
    </source>
</reference>
<reference evidence="1 2" key="2">
    <citation type="journal article" date="2018" name="Nature">
        <title>Mutant phenotypes for thousands of bacterial genes of unknown function.</title>
        <authorList>
            <person name="Price M.N."/>
            <person name="Wetmore K.M."/>
            <person name="Waters R.J."/>
            <person name="Callaghan M."/>
            <person name="Ray J."/>
            <person name="Liu H."/>
            <person name="Kuehl J.V."/>
            <person name="Melnyk R.A."/>
            <person name="Lamson J.S."/>
            <person name="Suh Y."/>
            <person name="Carlson H.K."/>
            <person name="Esquivel Z."/>
            <person name="Sadeeshkumar H."/>
            <person name="Chakraborty R."/>
            <person name="Zane G.M."/>
            <person name="Rubin B.E."/>
            <person name="Wall J.D."/>
            <person name="Visel A."/>
            <person name="Bristow J."/>
            <person name="Blow M.J."/>
            <person name="Arkin A.P."/>
            <person name="Deutschbauer A.M."/>
        </authorList>
    </citation>
    <scope>NUCLEOTIDE SEQUENCE [LARGE SCALE GENOMIC DNA]</scope>
    <source>
        <strain evidence="1 2">FW300-N2E3</strain>
    </source>
</reference>
<accession>A0A0N9WA62</accession>
<dbReference type="OrthoDB" id="7014537at2"/>
<dbReference type="RefSeq" id="WP_054597285.1">
    <property type="nucleotide sequence ID" value="NZ_CP012830.1"/>
</dbReference>
<proteinExistence type="predicted"/>
<dbReference type="AlphaFoldDB" id="A0A0N9WA62"/>
<name>A0A0N9WA62_PSEFL</name>